<name>A0A9Q3UN03_9GAMM</name>
<protein>
    <recommendedName>
        <fullName evidence="2">histidine kinase</fullName>
        <ecNumber evidence="2">2.7.13.3</ecNumber>
    </recommendedName>
</protein>
<evidence type="ECO:0000256" key="1">
    <source>
        <dbReference type="ARBA" id="ARBA00000085"/>
    </source>
</evidence>
<dbReference type="Gene3D" id="1.10.287.130">
    <property type="match status" value="1"/>
</dbReference>
<reference evidence="6" key="1">
    <citation type="submission" date="2021-10" db="EMBL/GenBank/DDBJ databases">
        <title>The diversity and Nitrogen Metabolism of Culturable Nitrate-Utilizing Bacteria Within the Oxygen Minimum Zone of the Changjiang (Yangtze River)Estuary.</title>
        <authorList>
            <person name="Zhang D."/>
            <person name="Zheng J."/>
            <person name="Liu S."/>
            <person name="He W."/>
        </authorList>
    </citation>
    <scope>NUCLEOTIDE SEQUENCE</scope>
    <source>
        <strain evidence="6">FXH-223</strain>
    </source>
</reference>
<dbReference type="InterPro" id="IPR046342">
    <property type="entry name" value="CBS_dom_sf"/>
</dbReference>
<keyword evidence="7" id="KW-1185">Reference proteome</keyword>
<accession>A0A9Q3UN03</accession>
<dbReference type="InterPro" id="IPR000644">
    <property type="entry name" value="CBS_dom"/>
</dbReference>
<dbReference type="PANTHER" id="PTHR43065">
    <property type="entry name" value="SENSOR HISTIDINE KINASE"/>
    <property type="match status" value="1"/>
</dbReference>
<dbReference type="SUPFAM" id="SSF55874">
    <property type="entry name" value="ATPase domain of HSP90 chaperone/DNA topoisomerase II/histidine kinase"/>
    <property type="match status" value="1"/>
</dbReference>
<feature type="region of interest" description="Disordered" evidence="4">
    <location>
        <begin position="420"/>
        <end position="443"/>
    </location>
</feature>
<evidence type="ECO:0000256" key="3">
    <source>
        <dbReference type="ARBA" id="ARBA00022553"/>
    </source>
</evidence>
<dbReference type="RefSeq" id="WP_228234633.1">
    <property type="nucleotide sequence ID" value="NZ_JAJGNA010000025.1"/>
</dbReference>
<dbReference type="InterPro" id="IPR036890">
    <property type="entry name" value="HATPase_C_sf"/>
</dbReference>
<dbReference type="SUPFAM" id="SSF47384">
    <property type="entry name" value="Homodimeric domain of signal transducing histidine kinase"/>
    <property type="match status" value="1"/>
</dbReference>
<dbReference type="CDD" id="cd00082">
    <property type="entry name" value="HisKA"/>
    <property type="match status" value="1"/>
</dbReference>
<dbReference type="InterPro" id="IPR003594">
    <property type="entry name" value="HATPase_dom"/>
</dbReference>
<evidence type="ECO:0000256" key="4">
    <source>
        <dbReference type="SAM" id="MobiDB-lite"/>
    </source>
</evidence>
<comment type="caution">
    <text evidence="6">The sequence shown here is derived from an EMBL/GenBank/DDBJ whole genome shotgun (WGS) entry which is preliminary data.</text>
</comment>
<dbReference type="InterPro" id="IPR036097">
    <property type="entry name" value="HisK_dim/P_sf"/>
</dbReference>
<dbReference type="EC" id="2.7.13.3" evidence="2"/>
<evidence type="ECO:0000313" key="7">
    <source>
        <dbReference type="Proteomes" id="UP001108027"/>
    </source>
</evidence>
<feature type="domain" description="Histidine kinase" evidence="5">
    <location>
        <begin position="174"/>
        <end position="425"/>
    </location>
</feature>
<dbReference type="InterPro" id="IPR005467">
    <property type="entry name" value="His_kinase_dom"/>
</dbReference>
<dbReference type="PRINTS" id="PR00344">
    <property type="entry name" value="BCTRLSENSOR"/>
</dbReference>
<dbReference type="InterPro" id="IPR003661">
    <property type="entry name" value="HisK_dim/P_dom"/>
</dbReference>
<evidence type="ECO:0000256" key="2">
    <source>
        <dbReference type="ARBA" id="ARBA00012438"/>
    </source>
</evidence>
<evidence type="ECO:0000259" key="5">
    <source>
        <dbReference type="PROSITE" id="PS50109"/>
    </source>
</evidence>
<feature type="compositionally biased region" description="Low complexity" evidence="4">
    <location>
        <begin position="422"/>
        <end position="433"/>
    </location>
</feature>
<dbReference type="Gene3D" id="3.30.565.10">
    <property type="entry name" value="Histidine kinase-like ATPase, C-terminal domain"/>
    <property type="match status" value="1"/>
</dbReference>
<dbReference type="GO" id="GO:0000155">
    <property type="term" value="F:phosphorelay sensor kinase activity"/>
    <property type="evidence" value="ECO:0007669"/>
    <property type="project" value="InterPro"/>
</dbReference>
<dbReference type="Pfam" id="PF02518">
    <property type="entry name" value="HATPase_c"/>
    <property type="match status" value="1"/>
</dbReference>
<dbReference type="PANTHER" id="PTHR43065:SF50">
    <property type="entry name" value="HISTIDINE KINASE"/>
    <property type="match status" value="1"/>
</dbReference>
<dbReference type="AlphaFoldDB" id="A0A9Q3UN03"/>
<gene>
    <name evidence="6" type="ORF">LL252_15315</name>
</gene>
<sequence>MPDAPPRLGDLAIAVPGIDPRHSISQLGEWFLLPEYEPLLSLPLVRDGRVAGLISRYQMMQLLFRQFGRELFGRRPVHRFMKRDPVVVDADLPLEAAADQILASMTFPVTEDFIIVRDGRYLGVGTVIGLLQALQRQLSARSRQLARALRELRTSQTQLVQSEKMASLGQMVAGLAHEMNTPLGYVSANVELAEQFFGEARRLNEAVFAFLDLVLAPRVEAEAFDQALARLVRLRQHCDPAGQAVDLARLFSDTRCGLGEIDKLVRGLQDFSRLDRAGDEAVDIHHCLDAALLLASHLLKDRIRVVRDYAEVPPVPCRPSEINQVLLNLIVNAAQAMRTGGVLRLSTGRHANGVCVRVTDNGAGIPAHLLPRIFDPFFTTKPPGEGTGLGLSISHRIVERHGGRIQVRSDPDRGTTFTLTLPAGPAAGAPSGPDTLSLTRRIP</sequence>
<dbReference type="InterPro" id="IPR004358">
    <property type="entry name" value="Sig_transdc_His_kin-like_C"/>
</dbReference>
<dbReference type="Pfam" id="PF00571">
    <property type="entry name" value="CBS"/>
    <property type="match status" value="1"/>
</dbReference>
<dbReference type="SUPFAM" id="SSF54631">
    <property type="entry name" value="CBS-domain pair"/>
    <property type="match status" value="1"/>
</dbReference>
<dbReference type="EMBL" id="JAJGNA010000025">
    <property type="protein sequence ID" value="MCC4309942.1"/>
    <property type="molecule type" value="Genomic_DNA"/>
</dbReference>
<feature type="compositionally biased region" description="Polar residues" evidence="4">
    <location>
        <begin position="434"/>
        <end position="443"/>
    </location>
</feature>
<dbReference type="SMART" id="SM00387">
    <property type="entry name" value="HATPase_c"/>
    <property type="match status" value="1"/>
</dbReference>
<proteinExistence type="predicted"/>
<dbReference type="PROSITE" id="PS50109">
    <property type="entry name" value="HIS_KIN"/>
    <property type="match status" value="1"/>
</dbReference>
<keyword evidence="3" id="KW-0597">Phosphoprotein</keyword>
<comment type="catalytic activity">
    <reaction evidence="1">
        <text>ATP + protein L-histidine = ADP + protein N-phospho-L-histidine.</text>
        <dbReference type="EC" id="2.7.13.3"/>
    </reaction>
</comment>
<dbReference type="Proteomes" id="UP001108027">
    <property type="component" value="Unassembled WGS sequence"/>
</dbReference>
<evidence type="ECO:0000313" key="6">
    <source>
        <dbReference type="EMBL" id="MCC4309942.1"/>
    </source>
</evidence>
<dbReference type="Gene3D" id="3.10.580.10">
    <property type="entry name" value="CBS-domain"/>
    <property type="match status" value="1"/>
</dbReference>
<organism evidence="6 7">
    <name type="scientific">Alloalcanivorax marinus</name>
    <dbReference type="NCBI Taxonomy" id="1177169"/>
    <lineage>
        <taxon>Bacteria</taxon>
        <taxon>Pseudomonadati</taxon>
        <taxon>Pseudomonadota</taxon>
        <taxon>Gammaproteobacteria</taxon>
        <taxon>Oceanospirillales</taxon>
        <taxon>Alcanivoracaceae</taxon>
        <taxon>Alloalcanivorax</taxon>
    </lineage>
</organism>